<name>A0A1M2W871_TRAPU</name>
<accession>A0A1M2W871</accession>
<dbReference type="GO" id="GO:0000126">
    <property type="term" value="C:transcription factor TFIIIB complex"/>
    <property type="evidence" value="ECO:0007669"/>
    <property type="project" value="TreeGrafter"/>
</dbReference>
<dbReference type="SMART" id="SM00717">
    <property type="entry name" value="SANT"/>
    <property type="match status" value="1"/>
</dbReference>
<protein>
    <submittedName>
        <fullName evidence="4">Transcription factor TFIIIB component B</fullName>
    </submittedName>
</protein>
<dbReference type="AlphaFoldDB" id="A0A1M2W871"/>
<comment type="caution">
    <text evidence="4">The sequence shown here is derived from an EMBL/GenBank/DDBJ whole genome shotgun (WGS) entry which is preliminary data.</text>
</comment>
<feature type="region of interest" description="Disordered" evidence="1">
    <location>
        <begin position="524"/>
        <end position="572"/>
    </location>
</feature>
<dbReference type="Gene3D" id="1.10.10.60">
    <property type="entry name" value="Homeodomain-like"/>
    <property type="match status" value="1"/>
</dbReference>
<feature type="compositionally biased region" description="Pro residues" evidence="1">
    <location>
        <begin position="96"/>
        <end position="112"/>
    </location>
</feature>
<evidence type="ECO:0000259" key="2">
    <source>
        <dbReference type="PROSITE" id="PS50090"/>
    </source>
</evidence>
<dbReference type="PROSITE" id="PS51294">
    <property type="entry name" value="HTH_MYB"/>
    <property type="match status" value="1"/>
</dbReference>
<dbReference type="InterPro" id="IPR001005">
    <property type="entry name" value="SANT/Myb"/>
</dbReference>
<evidence type="ECO:0000256" key="1">
    <source>
        <dbReference type="SAM" id="MobiDB-lite"/>
    </source>
</evidence>
<dbReference type="Proteomes" id="UP000184267">
    <property type="component" value="Unassembled WGS sequence"/>
</dbReference>
<dbReference type="CDD" id="cd00167">
    <property type="entry name" value="SANT"/>
    <property type="match status" value="1"/>
</dbReference>
<feature type="domain" description="Myb-like" evidence="2">
    <location>
        <begin position="450"/>
        <end position="497"/>
    </location>
</feature>
<sequence>MPPPSSVPQRPSADPFPSPHSVTAVNTGGDANALEAPTSQAVPMAGPSAPPSQPPAARIIPMPSRMPPRIGTSQPSSAQPGIAISMPSRTMARAPTLPPAPTPVMPVAPSHPGPSYSSDPLAFLPQHVANIDGPPSSVPYTIDSSQIDPLLMGPSAFAGLAPLQPQDSPPGEPSAGSRPNVGISDVPAVKAARPRRTQRKKSDTAEATAEEGADHDAEGGDAPPKKKRVRKAATEDDQNSSPTGSKKRKRSETAEPRRSRKRAPSPPPFNAEADPGEELDPTTITMAALCDDNGRGRVSSKAAQIVSNHAAWRASNRDKRARMKAAMEAKKYGRDAEDEEGAARSASQKPAEQDASDSASRAASVALDANASASGVDEDESAEKGVDGFDYGADMAVSRFNVQVRIGANGETIIDEQSLFVNRDEEHQTDDYTHVEESDFTKFVNSATYSKKLRGSRWSAEETELFYDALSQFGENYELISYVLPGRDRKACKNKFKAEDKKNSARITYCLNNRTPYDIETLSRMTGKDFSGPTPEIRAPTPLRSTELETASEVPAPSSPRAIRKKSRTPSALEAGVEIVGDIDEVEKEDFQQIGPDGQLVSV</sequence>
<evidence type="ECO:0000259" key="3">
    <source>
        <dbReference type="PROSITE" id="PS51294"/>
    </source>
</evidence>
<feature type="region of interest" description="Disordered" evidence="1">
    <location>
        <begin position="1"/>
        <end position="385"/>
    </location>
</feature>
<dbReference type="InterPro" id="IPR039467">
    <property type="entry name" value="TFIIIB_B''_Myb"/>
</dbReference>
<feature type="compositionally biased region" description="Basic and acidic residues" evidence="1">
    <location>
        <begin position="325"/>
        <end position="335"/>
    </location>
</feature>
<dbReference type="Pfam" id="PF15963">
    <property type="entry name" value="Myb_DNA-bind_7"/>
    <property type="match status" value="1"/>
</dbReference>
<dbReference type="OrthoDB" id="272624at2759"/>
<dbReference type="EMBL" id="MNAD01000080">
    <property type="protein sequence ID" value="OJT15920.1"/>
    <property type="molecule type" value="Genomic_DNA"/>
</dbReference>
<keyword evidence="5" id="KW-1185">Reference proteome</keyword>
<dbReference type="GO" id="GO:0070898">
    <property type="term" value="P:RNA polymerase III preinitiation complex assembly"/>
    <property type="evidence" value="ECO:0007669"/>
    <property type="project" value="TreeGrafter"/>
</dbReference>
<organism evidence="4 5">
    <name type="scientific">Trametes pubescens</name>
    <name type="common">White-rot fungus</name>
    <dbReference type="NCBI Taxonomy" id="154538"/>
    <lineage>
        <taxon>Eukaryota</taxon>
        <taxon>Fungi</taxon>
        <taxon>Dikarya</taxon>
        <taxon>Basidiomycota</taxon>
        <taxon>Agaricomycotina</taxon>
        <taxon>Agaricomycetes</taxon>
        <taxon>Polyporales</taxon>
        <taxon>Polyporaceae</taxon>
        <taxon>Trametes</taxon>
    </lineage>
</organism>
<dbReference type="InterPro" id="IPR017930">
    <property type="entry name" value="Myb_dom"/>
</dbReference>
<evidence type="ECO:0000313" key="5">
    <source>
        <dbReference type="Proteomes" id="UP000184267"/>
    </source>
</evidence>
<feature type="compositionally biased region" description="Polar residues" evidence="1">
    <location>
        <begin position="138"/>
        <end position="147"/>
    </location>
</feature>
<dbReference type="OMA" id="EDQHAKE"/>
<dbReference type="InterPro" id="IPR009057">
    <property type="entry name" value="Homeodomain-like_sf"/>
</dbReference>
<proteinExistence type="predicted"/>
<feature type="compositionally biased region" description="Low complexity" evidence="1">
    <location>
        <begin position="356"/>
        <end position="374"/>
    </location>
</feature>
<dbReference type="SUPFAM" id="SSF46689">
    <property type="entry name" value="Homeodomain-like"/>
    <property type="match status" value="1"/>
</dbReference>
<reference evidence="4 5" key="1">
    <citation type="submission" date="2016-10" db="EMBL/GenBank/DDBJ databases">
        <title>Genome sequence of the basidiomycete white-rot fungus Trametes pubescens.</title>
        <authorList>
            <person name="Makela M.R."/>
            <person name="Granchi Z."/>
            <person name="Peng M."/>
            <person name="De Vries R.P."/>
            <person name="Grigoriev I."/>
            <person name="Riley R."/>
            <person name="Hilden K."/>
        </authorList>
    </citation>
    <scope>NUCLEOTIDE SEQUENCE [LARGE SCALE GENOMIC DNA]</scope>
    <source>
        <strain evidence="4 5">FBCC735</strain>
    </source>
</reference>
<dbReference type="STRING" id="154538.A0A1M2W871"/>
<feature type="domain" description="HTH myb-type" evidence="3">
    <location>
        <begin position="450"/>
        <end position="504"/>
    </location>
</feature>
<gene>
    <name evidence="4" type="ORF">TRAPUB_13865</name>
</gene>
<feature type="compositionally biased region" description="Low complexity" evidence="1">
    <location>
        <begin position="55"/>
        <end position="70"/>
    </location>
</feature>
<evidence type="ECO:0000313" key="4">
    <source>
        <dbReference type="EMBL" id="OJT15920.1"/>
    </source>
</evidence>
<dbReference type="PANTHER" id="PTHR22929">
    <property type="entry name" value="RNA POLYMERASE III TRANSCRIPTION INITIATION FACTOR B"/>
    <property type="match status" value="1"/>
</dbReference>
<dbReference type="PANTHER" id="PTHR22929:SF0">
    <property type="entry name" value="TRANSCRIPTION FACTOR TFIIIB COMPONENT B'' HOMOLOG"/>
    <property type="match status" value="1"/>
</dbReference>
<dbReference type="PROSITE" id="PS50090">
    <property type="entry name" value="MYB_LIKE"/>
    <property type="match status" value="1"/>
</dbReference>
<dbReference type="GO" id="GO:0001156">
    <property type="term" value="F:TFIIIC-class transcription factor complex binding"/>
    <property type="evidence" value="ECO:0007669"/>
    <property type="project" value="TreeGrafter"/>
</dbReference>